<dbReference type="Proteomes" id="UP000242497">
    <property type="component" value="Unassembled WGS sequence"/>
</dbReference>
<keyword evidence="1" id="KW-0472">Membrane</keyword>
<evidence type="ECO:0008006" key="4">
    <source>
        <dbReference type="Google" id="ProtNLM"/>
    </source>
</evidence>
<dbReference type="EMBL" id="FRAE01000131">
    <property type="protein sequence ID" value="SHK66309.1"/>
    <property type="molecule type" value="Genomic_DNA"/>
</dbReference>
<protein>
    <recommendedName>
        <fullName evidence="4">Lipoprotein</fullName>
    </recommendedName>
</protein>
<name>A0A1M6UAW9_9FIRM</name>
<keyword evidence="3" id="KW-1185">Reference proteome</keyword>
<keyword evidence="1" id="KW-1133">Transmembrane helix</keyword>
<dbReference type="RefSeq" id="WP_143151375.1">
    <property type="nucleotide sequence ID" value="NZ_FRAE01000131.1"/>
</dbReference>
<evidence type="ECO:0000256" key="1">
    <source>
        <dbReference type="SAM" id="Phobius"/>
    </source>
</evidence>
<evidence type="ECO:0000313" key="3">
    <source>
        <dbReference type="Proteomes" id="UP000242497"/>
    </source>
</evidence>
<dbReference type="OrthoDB" id="86940at2"/>
<dbReference type="AlphaFoldDB" id="A0A1M6UAW9"/>
<gene>
    <name evidence="2" type="ORF">SAMN02744037_02766</name>
</gene>
<dbReference type="PROSITE" id="PS51257">
    <property type="entry name" value="PROKAR_LIPOPROTEIN"/>
    <property type="match status" value="1"/>
</dbReference>
<proteinExistence type="predicted"/>
<feature type="transmembrane region" description="Helical" evidence="1">
    <location>
        <begin position="89"/>
        <end position="110"/>
    </location>
</feature>
<organism evidence="2 3">
    <name type="scientific">Tepidibacter formicigenes DSM 15518</name>
    <dbReference type="NCBI Taxonomy" id="1123349"/>
    <lineage>
        <taxon>Bacteria</taxon>
        <taxon>Bacillati</taxon>
        <taxon>Bacillota</taxon>
        <taxon>Clostridia</taxon>
        <taxon>Peptostreptococcales</taxon>
        <taxon>Peptostreptococcaceae</taxon>
        <taxon>Tepidibacter</taxon>
    </lineage>
</organism>
<sequence length="115" mass="13345">MKKFVLLIVVLFSVFLAVGCMSNKEIRIPQVEKSVSTIDKDLTKEKQETDLSNDISKEVLIMARGQKRYTDEFKKTLPFMSLPTPSVKYSLYALLMYPTSYFIFNFSTYYSSKHC</sequence>
<evidence type="ECO:0000313" key="2">
    <source>
        <dbReference type="EMBL" id="SHK66309.1"/>
    </source>
</evidence>
<accession>A0A1M6UAW9</accession>
<keyword evidence="1" id="KW-0812">Transmembrane</keyword>
<reference evidence="3" key="1">
    <citation type="submission" date="2016-11" db="EMBL/GenBank/DDBJ databases">
        <authorList>
            <person name="Varghese N."/>
            <person name="Submissions S."/>
        </authorList>
    </citation>
    <scope>NUCLEOTIDE SEQUENCE [LARGE SCALE GENOMIC DNA]</scope>
    <source>
        <strain evidence="3">DSM 15518</strain>
    </source>
</reference>